<dbReference type="AlphaFoldDB" id="A0A6A3HFZ7"/>
<comment type="caution">
    <text evidence="1">The sequence shown here is derived from an EMBL/GenBank/DDBJ whole genome shotgun (WGS) entry which is preliminary data.</text>
</comment>
<reference evidence="1 2" key="1">
    <citation type="submission" date="2018-09" db="EMBL/GenBank/DDBJ databases">
        <title>Genomic investigation of the strawberry pathogen Phytophthora fragariae indicates pathogenicity is determined by transcriptional variation in three key races.</title>
        <authorList>
            <person name="Adams T.M."/>
            <person name="Armitage A.D."/>
            <person name="Sobczyk M.K."/>
            <person name="Bates H.J."/>
            <person name="Dunwell J.M."/>
            <person name="Nellist C.F."/>
            <person name="Harrison R.J."/>
        </authorList>
    </citation>
    <scope>NUCLEOTIDE SEQUENCE [LARGE SCALE GENOMIC DNA]</scope>
    <source>
        <strain evidence="1 2">SCRP245</strain>
    </source>
</reference>
<dbReference type="EMBL" id="QXFW01003960">
    <property type="protein sequence ID" value="KAE8967912.1"/>
    <property type="molecule type" value="Genomic_DNA"/>
</dbReference>
<organism evidence="1 2">
    <name type="scientific">Phytophthora fragariae</name>
    <dbReference type="NCBI Taxonomy" id="53985"/>
    <lineage>
        <taxon>Eukaryota</taxon>
        <taxon>Sar</taxon>
        <taxon>Stramenopiles</taxon>
        <taxon>Oomycota</taxon>
        <taxon>Peronosporomycetes</taxon>
        <taxon>Peronosporales</taxon>
        <taxon>Peronosporaceae</taxon>
        <taxon>Phytophthora</taxon>
    </lineage>
</organism>
<evidence type="ECO:0000313" key="2">
    <source>
        <dbReference type="Proteomes" id="UP000460718"/>
    </source>
</evidence>
<dbReference type="Proteomes" id="UP000460718">
    <property type="component" value="Unassembled WGS sequence"/>
</dbReference>
<sequence>MQYHNSRQLLEYVLSKELGKVSAQNAELQASVLTQWAQKVVGQQEGGSGVGATTNEFLFNQNVYSAEETTHLRQVCEKTYGKHSKGAFREGTEDGWRIVQGIVEGMIICRRLPQFFNRIMLTEDKLMIIGIVRAQVERLLIMDLDGELPVKEEFQSTKSLQESISIATMNRNTDHQQLWGLLAAVKTISYNAAKHEIHFYFFTREAASRFDGLEAPFHRATHRLVNAQPAGRRAPGANVWELQYEEDGALISTASEYVVILRNVTRILDLGRLHAFLKHVLRVPFVFEDLAQSSLNRVRQQHGN</sequence>
<evidence type="ECO:0000313" key="1">
    <source>
        <dbReference type="EMBL" id="KAE8967912.1"/>
    </source>
</evidence>
<name>A0A6A3HFZ7_9STRA</name>
<accession>A0A6A3HFZ7</accession>
<proteinExistence type="predicted"/>
<protein>
    <submittedName>
        <fullName evidence="1">Uncharacterized protein</fullName>
    </submittedName>
</protein>
<gene>
    <name evidence="1" type="ORF">PF011_g27388</name>
</gene>